<evidence type="ECO:0000256" key="2">
    <source>
        <dbReference type="ARBA" id="ARBA00023015"/>
    </source>
</evidence>
<dbReference type="RefSeq" id="XP_026608144.1">
    <property type="nucleotide sequence ID" value="XM_026742299.1"/>
</dbReference>
<evidence type="ECO:0000313" key="8">
    <source>
        <dbReference type="EMBL" id="RDW92961.1"/>
    </source>
</evidence>
<dbReference type="GO" id="GO:0000981">
    <property type="term" value="F:DNA-binding transcription factor activity, RNA polymerase II-specific"/>
    <property type="evidence" value="ECO:0007669"/>
    <property type="project" value="InterPro"/>
</dbReference>
<dbReference type="GO" id="GO:0006351">
    <property type="term" value="P:DNA-templated transcription"/>
    <property type="evidence" value="ECO:0007669"/>
    <property type="project" value="InterPro"/>
</dbReference>
<organism evidence="8 9">
    <name type="scientific">Aspergillus mulundensis</name>
    <dbReference type="NCBI Taxonomy" id="1810919"/>
    <lineage>
        <taxon>Eukaryota</taxon>
        <taxon>Fungi</taxon>
        <taxon>Dikarya</taxon>
        <taxon>Ascomycota</taxon>
        <taxon>Pezizomycotina</taxon>
        <taxon>Eurotiomycetes</taxon>
        <taxon>Eurotiomycetidae</taxon>
        <taxon>Eurotiales</taxon>
        <taxon>Aspergillaceae</taxon>
        <taxon>Aspergillus</taxon>
        <taxon>Aspergillus subgen. Nidulantes</taxon>
    </lineage>
</organism>
<dbReference type="CDD" id="cd00067">
    <property type="entry name" value="GAL4"/>
    <property type="match status" value="1"/>
</dbReference>
<evidence type="ECO:0000256" key="5">
    <source>
        <dbReference type="ARBA" id="ARBA00023242"/>
    </source>
</evidence>
<dbReference type="SMART" id="SM00066">
    <property type="entry name" value="GAL4"/>
    <property type="match status" value="1"/>
</dbReference>
<dbReference type="GO" id="GO:0000435">
    <property type="term" value="P:positive regulation of transcription from RNA polymerase II promoter by galactose"/>
    <property type="evidence" value="ECO:0007669"/>
    <property type="project" value="TreeGrafter"/>
</dbReference>
<gene>
    <name evidence="8" type="ORF">DSM5745_00283</name>
</gene>
<dbReference type="AlphaFoldDB" id="A0A3D8T3D2"/>
<dbReference type="GeneID" id="38110653"/>
<dbReference type="InterPro" id="IPR001138">
    <property type="entry name" value="Zn2Cys6_DnaBD"/>
</dbReference>
<comment type="caution">
    <text evidence="8">The sequence shown here is derived from an EMBL/GenBank/DDBJ whole genome shotgun (WGS) entry which is preliminary data.</text>
</comment>
<dbReference type="Pfam" id="PF04082">
    <property type="entry name" value="Fungal_trans"/>
    <property type="match status" value="1"/>
</dbReference>
<dbReference type="CDD" id="cd12148">
    <property type="entry name" value="fungal_TF_MHR"/>
    <property type="match status" value="1"/>
</dbReference>
<keyword evidence="9" id="KW-1185">Reference proteome</keyword>
<keyword evidence="1" id="KW-0479">Metal-binding</keyword>
<dbReference type="EMBL" id="PVWQ01000001">
    <property type="protein sequence ID" value="RDW92961.1"/>
    <property type="molecule type" value="Genomic_DNA"/>
</dbReference>
<feature type="domain" description="Zn(2)-C6 fungal-type" evidence="7">
    <location>
        <begin position="81"/>
        <end position="111"/>
    </location>
</feature>
<dbReference type="PANTHER" id="PTHR47424:SF2">
    <property type="entry name" value="TRANSCRIPTION FACTOR DOMAIN-CONTAINING PROTEIN-RELATED"/>
    <property type="match status" value="1"/>
</dbReference>
<dbReference type="GO" id="GO:0000978">
    <property type="term" value="F:RNA polymerase II cis-regulatory region sequence-specific DNA binding"/>
    <property type="evidence" value="ECO:0007669"/>
    <property type="project" value="TreeGrafter"/>
</dbReference>
<proteinExistence type="predicted"/>
<evidence type="ECO:0000256" key="3">
    <source>
        <dbReference type="ARBA" id="ARBA00023125"/>
    </source>
</evidence>
<keyword evidence="3" id="KW-0238">DNA-binding</keyword>
<evidence type="ECO:0000256" key="6">
    <source>
        <dbReference type="SAM" id="MobiDB-lite"/>
    </source>
</evidence>
<dbReference type="InterPro" id="IPR007219">
    <property type="entry name" value="XnlR_reg_dom"/>
</dbReference>
<dbReference type="InterPro" id="IPR036864">
    <property type="entry name" value="Zn2-C6_fun-type_DNA-bd_sf"/>
</dbReference>
<dbReference type="PROSITE" id="PS50048">
    <property type="entry name" value="ZN2_CY6_FUNGAL_2"/>
    <property type="match status" value="1"/>
</dbReference>
<dbReference type="PROSITE" id="PS00463">
    <property type="entry name" value="ZN2_CY6_FUNGAL_1"/>
    <property type="match status" value="1"/>
</dbReference>
<feature type="region of interest" description="Disordered" evidence="6">
    <location>
        <begin position="214"/>
        <end position="253"/>
    </location>
</feature>
<dbReference type="Gene3D" id="4.10.240.10">
    <property type="entry name" value="Zn(2)-C6 fungal-type DNA-binding domain"/>
    <property type="match status" value="1"/>
</dbReference>
<dbReference type="InterPro" id="IPR005600">
    <property type="entry name" value="Gal4_dimer_dom"/>
</dbReference>
<accession>A0A3D8T3D2</accession>
<dbReference type="InterPro" id="IPR051127">
    <property type="entry name" value="Fungal_SecMet_Regulators"/>
</dbReference>
<reference evidence="8 9" key="1">
    <citation type="journal article" date="2018" name="IMA Fungus">
        <title>IMA Genome-F 9: Draft genome sequence of Annulohypoxylon stygium, Aspergillus mulundensis, Berkeleyomyces basicola (syn. Thielaviopsis basicola), Ceratocystis smalleyi, two Cercospora beticola strains, Coleophoma cylindrospora, Fusarium fracticaudum, Phialophora cf. hyalina, and Morchella septimelata.</title>
        <authorList>
            <person name="Wingfield B.D."/>
            <person name="Bills G.F."/>
            <person name="Dong Y."/>
            <person name="Huang W."/>
            <person name="Nel W.J."/>
            <person name="Swalarsk-Parry B.S."/>
            <person name="Vaghefi N."/>
            <person name="Wilken P.M."/>
            <person name="An Z."/>
            <person name="de Beer Z.W."/>
            <person name="De Vos L."/>
            <person name="Chen L."/>
            <person name="Duong T.A."/>
            <person name="Gao Y."/>
            <person name="Hammerbacher A."/>
            <person name="Kikkert J.R."/>
            <person name="Li Y."/>
            <person name="Li H."/>
            <person name="Li K."/>
            <person name="Li Q."/>
            <person name="Liu X."/>
            <person name="Ma X."/>
            <person name="Naidoo K."/>
            <person name="Pethybridge S.J."/>
            <person name="Sun J."/>
            <person name="Steenkamp E.T."/>
            <person name="van der Nest M.A."/>
            <person name="van Wyk S."/>
            <person name="Wingfield M.J."/>
            <person name="Xiong C."/>
            <person name="Yue Q."/>
            <person name="Zhang X."/>
        </authorList>
    </citation>
    <scope>NUCLEOTIDE SEQUENCE [LARGE SCALE GENOMIC DNA]</scope>
    <source>
        <strain evidence="8 9">DSM 5745</strain>
    </source>
</reference>
<dbReference type="GO" id="GO:0008270">
    <property type="term" value="F:zinc ion binding"/>
    <property type="evidence" value="ECO:0007669"/>
    <property type="project" value="InterPro"/>
</dbReference>
<evidence type="ECO:0000256" key="1">
    <source>
        <dbReference type="ARBA" id="ARBA00022723"/>
    </source>
</evidence>
<dbReference type="Proteomes" id="UP000256690">
    <property type="component" value="Unassembled WGS sequence"/>
</dbReference>
<keyword evidence="4" id="KW-0804">Transcription</keyword>
<evidence type="ECO:0000313" key="9">
    <source>
        <dbReference type="Proteomes" id="UP000256690"/>
    </source>
</evidence>
<evidence type="ECO:0000259" key="7">
    <source>
        <dbReference type="PROSITE" id="PS50048"/>
    </source>
</evidence>
<feature type="compositionally biased region" description="Polar residues" evidence="6">
    <location>
        <begin position="214"/>
        <end position="224"/>
    </location>
</feature>
<dbReference type="CDD" id="cd14654">
    <property type="entry name" value="ZIP_Gal4"/>
    <property type="match status" value="1"/>
</dbReference>
<keyword evidence="5" id="KW-0539">Nucleus</keyword>
<sequence length="801" mass="88540">MASRAGSWRRLLIPRDPGHPGHLDSWQTQGYSLLLSRGCIIVIIIVVRSGMSTNPQPAVRFSTPDVDSLGHRTATATAEQACRECRRRKSKCDRSIPACRLCSKFSRGCTYEKSIRTPLTRTHLSQVENELARTKALLRRFMPDVDRLNGDVGDSNLGNEAPSYEAVPAQSEPTLHNGTAAAILPESGHMGRHLQNTIPLPTPLDTQYTRMSIATNPGTDSTGPGPNMRPASESRSIGTTALPLETPPSSTNFEWDERAGRDKFVDGMASLTSRSSEGGYLGSASGAALLRLADAGSGEGADESNSSGNEPVDMPSIPFVLNSMSQLEPFVEAYFRLYHCSYPIVHEATFRAQFMEIIPRPSGNSWQVLLFVISALGVFTSSTATTQTNIDLALFDAAKERLSIDVLETGNLVLVQALTLISNYLQKRNKPNSGYNYMGLARRVAMGIGLHKEFPTWDASLLTLEMRRRVWYCLYIFDIGAMITFSRPLDFPVEGVDVRLPTNAHDSDITVATRQPPQPSSETTIYSHLRAQAQFHLATSTIYSKIISHPLPSAAELLQLDDTLIGGWLADLPPYFAESAIQPPKFALAHAILRWRYRNFRILMYRPFLVGQIMARPRAQSVRGHGQVQPDIGLAIDRCLATAAEVVDLICTFWLTEINQQHMMACWYGLYFLFQAILIPVICLRNDPQSPLAQSWRTQIIQAVEVLESMALMNPSARRCLGVIRELCGAYLQTGPAPELGEVNLDGAWRPTEESPQTQLTNLYPLMWPTLEMGMGIGIGGDSIIQENTIMDFMNRLPALD</sequence>
<dbReference type="OrthoDB" id="2283488at2759"/>
<dbReference type="SMART" id="SM00906">
    <property type="entry name" value="Fungal_trans"/>
    <property type="match status" value="1"/>
</dbReference>
<keyword evidence="2" id="KW-0805">Transcription regulation</keyword>
<dbReference type="PANTHER" id="PTHR47424">
    <property type="entry name" value="REGULATORY PROTEIN GAL4"/>
    <property type="match status" value="1"/>
</dbReference>
<protein>
    <recommendedName>
        <fullName evidence="7">Zn(2)-C6 fungal-type domain-containing protein</fullName>
    </recommendedName>
</protein>
<dbReference type="SUPFAM" id="SSF57701">
    <property type="entry name" value="Zn2/Cys6 DNA-binding domain"/>
    <property type="match status" value="1"/>
</dbReference>
<dbReference type="Pfam" id="PF00172">
    <property type="entry name" value="Zn_clus"/>
    <property type="match status" value="1"/>
</dbReference>
<evidence type="ECO:0000256" key="4">
    <source>
        <dbReference type="ARBA" id="ARBA00023163"/>
    </source>
</evidence>
<dbReference type="GO" id="GO:0005634">
    <property type="term" value="C:nucleus"/>
    <property type="evidence" value="ECO:0007669"/>
    <property type="project" value="TreeGrafter"/>
</dbReference>
<name>A0A3D8T3D2_9EURO</name>